<comment type="caution">
    <text evidence="2">The sequence shown here is derived from an EMBL/GenBank/DDBJ whole genome shotgun (WGS) entry which is preliminary data.</text>
</comment>
<evidence type="ECO:0000313" key="3">
    <source>
        <dbReference type="Proteomes" id="UP000621436"/>
    </source>
</evidence>
<dbReference type="AlphaFoldDB" id="A0A931ASY1"/>
<dbReference type="SUPFAM" id="SSF75169">
    <property type="entry name" value="DsrEFH-like"/>
    <property type="match status" value="1"/>
</dbReference>
<dbReference type="Proteomes" id="UP000621436">
    <property type="component" value="Unassembled WGS sequence"/>
</dbReference>
<feature type="domain" description="UPF0033" evidence="1">
    <location>
        <begin position="2"/>
        <end position="66"/>
    </location>
</feature>
<dbReference type="Gene3D" id="3.30.110.40">
    <property type="entry name" value="TusA-like domain"/>
    <property type="match status" value="1"/>
</dbReference>
<dbReference type="InterPro" id="IPR001455">
    <property type="entry name" value="TusA-like"/>
</dbReference>
<dbReference type="RefSeq" id="WP_270452259.1">
    <property type="nucleotide sequence ID" value="NZ_JADPIE010000001.1"/>
</dbReference>
<dbReference type="InterPro" id="IPR036868">
    <property type="entry name" value="TusA-like_sf"/>
</dbReference>
<organism evidence="2 3">
    <name type="scientific">Halonatronomonas betaini</name>
    <dbReference type="NCBI Taxonomy" id="2778430"/>
    <lineage>
        <taxon>Bacteria</taxon>
        <taxon>Bacillati</taxon>
        <taxon>Bacillota</taxon>
        <taxon>Clostridia</taxon>
        <taxon>Halanaerobiales</taxon>
        <taxon>Halarsenatibacteraceae</taxon>
        <taxon>Halonatronomonas</taxon>
    </lineage>
</organism>
<gene>
    <name evidence="2" type="primary">yedF</name>
    <name evidence="2" type="ORF">I0Q91_00860</name>
</gene>
<proteinExistence type="predicted"/>
<keyword evidence="3" id="KW-1185">Reference proteome</keyword>
<dbReference type="Pfam" id="PF01206">
    <property type="entry name" value="TusA"/>
    <property type="match status" value="1"/>
</dbReference>
<accession>A0A931ASY1</accession>
<dbReference type="EMBL" id="JADPIE010000001">
    <property type="protein sequence ID" value="MBF8435616.1"/>
    <property type="molecule type" value="Genomic_DNA"/>
</dbReference>
<reference evidence="2" key="1">
    <citation type="submission" date="2020-11" db="EMBL/GenBank/DDBJ databases">
        <title>Halonatronomonas betainensis gen. nov., sp. nov. a novel haloalkaliphilic representative of the family Halanaerobiacae capable of betaine degradation.</title>
        <authorList>
            <person name="Boltyanskaya Y."/>
            <person name="Kevbrin V."/>
            <person name="Detkova E."/>
            <person name="Grouzdev D.S."/>
            <person name="Koziaeva V."/>
            <person name="Zhilina T."/>
        </authorList>
    </citation>
    <scope>NUCLEOTIDE SEQUENCE</scope>
    <source>
        <strain evidence="2">Z-7014</strain>
    </source>
</reference>
<evidence type="ECO:0000313" key="2">
    <source>
        <dbReference type="EMBL" id="MBF8435616.1"/>
    </source>
</evidence>
<protein>
    <submittedName>
        <fullName evidence="2">Sulfurtransferase-like selenium metabolism protein YedF</fullName>
    </submittedName>
</protein>
<dbReference type="InterPro" id="IPR019870">
    <property type="entry name" value="Se_metab_YedF"/>
</dbReference>
<sequence length="196" mass="21711">MKKIDCSGLDCPEPVVKAKKALEENNKITIIVDNEVAANNVSRMAIKQGYQVDETRISDQEYELLIYGKSNQEAKTTTNNISAINKNTEVMLITTDRLGEGPEELGELLMNGLLKTIADLKNRPDTLILMNNGVKLATTNLETAKILEKLLAEGLELKVCGTCLEFLELKDDLKVGQISNMYEILELITSNSTVHL</sequence>
<dbReference type="NCBIfam" id="TIGR03527">
    <property type="entry name" value="selenium_YedF"/>
    <property type="match status" value="1"/>
</dbReference>
<dbReference type="SUPFAM" id="SSF64307">
    <property type="entry name" value="SirA-like"/>
    <property type="match status" value="1"/>
</dbReference>
<name>A0A931ASY1_9FIRM</name>
<dbReference type="InterPro" id="IPR027396">
    <property type="entry name" value="DsrEFH-like"/>
</dbReference>
<evidence type="ECO:0000259" key="1">
    <source>
        <dbReference type="Pfam" id="PF01206"/>
    </source>
</evidence>